<feature type="compositionally biased region" description="Low complexity" evidence="1">
    <location>
        <begin position="435"/>
        <end position="446"/>
    </location>
</feature>
<name>A0A7R9GEP9_9CRUS</name>
<sequence>MIENSCLYPLRISAIFRRRLHQVLCVAAFIVDTSSGFRLQLGRRQGRHHLQQPPPQPQYIPTHHHHHPAHLQPRARQLQLPHAAMRPQLAPLRRRPQHPRYPRQPQFRPLQRQPHLRAPMRPRPLNGGPARSDTPYQGFNDFNFGKNFPKLPFSFDANFGYNDDPGKYFDHSGQSHPEDETQDEDYQPEYRPSEPQAPGVAAAAAASPNKSPYDEIADYDPSLEEEEDLDETPNSYQQLPPSEQAPSPGRPFRPSQPYNQEGDEEENDGDSQAADNDSYPSPHNGPSNAERPLYARPIDEVEDAEKSKPQRFKNNHQKTLQGRPKFRPNQPYNIEDNPKIYYRAPQQNQEPEVEYKVSDDNIPKHIKPEPFFRPKNSRTKPLQDSTAVSEDDEDDDEGVGASQAGYRFNQGKTEEDDDEESASGARNHERQGPAPNFRRNPNQFQRNRPRFGRRPILRNQNQMQAIKRKDEQQQLTNRMDVARNDEQPHSPYQQSQAEHRESSPTAVEPEPRDTHSSEPDSQNPSSSAAGNSGQQQPQARQRDFSAQRARLEALRQKFKTRLNQRMSATSRESPAVDIDVQKIMEAAGKDHQPYENIGGFIEDDVHNPRRIDEYNSEAEFQSKLVDTQDSPNSRLKDMLRKRINQEEMTAA</sequence>
<feature type="compositionally biased region" description="Low complexity" evidence="1">
    <location>
        <begin position="103"/>
        <end position="113"/>
    </location>
</feature>
<protein>
    <submittedName>
        <fullName evidence="2">Uncharacterized protein</fullName>
    </submittedName>
</protein>
<gene>
    <name evidence="2" type="ORF">NMOB1V02_LOCUS5665</name>
</gene>
<feature type="region of interest" description="Disordered" evidence="1">
    <location>
        <begin position="46"/>
        <end position="74"/>
    </location>
</feature>
<organism evidence="2">
    <name type="scientific">Notodromas monacha</name>
    <dbReference type="NCBI Taxonomy" id="399045"/>
    <lineage>
        <taxon>Eukaryota</taxon>
        <taxon>Metazoa</taxon>
        <taxon>Ecdysozoa</taxon>
        <taxon>Arthropoda</taxon>
        <taxon>Crustacea</taxon>
        <taxon>Oligostraca</taxon>
        <taxon>Ostracoda</taxon>
        <taxon>Podocopa</taxon>
        <taxon>Podocopida</taxon>
        <taxon>Cypridocopina</taxon>
        <taxon>Cypridoidea</taxon>
        <taxon>Cyprididae</taxon>
        <taxon>Notodromas</taxon>
    </lineage>
</organism>
<feature type="compositionally biased region" description="Low complexity" evidence="1">
    <location>
        <begin position="519"/>
        <end position="538"/>
    </location>
</feature>
<feature type="compositionally biased region" description="Basic and acidic residues" evidence="1">
    <location>
        <begin position="509"/>
        <end position="518"/>
    </location>
</feature>
<feature type="region of interest" description="Disordered" evidence="1">
    <location>
        <begin position="164"/>
        <end position="574"/>
    </location>
</feature>
<dbReference type="EMBL" id="CAJPEX010001069">
    <property type="protein sequence ID" value="CAG0918100.1"/>
    <property type="molecule type" value="Genomic_DNA"/>
</dbReference>
<dbReference type="Proteomes" id="UP000678499">
    <property type="component" value="Unassembled WGS sequence"/>
</dbReference>
<feature type="compositionally biased region" description="Polar residues" evidence="1">
    <location>
        <begin position="563"/>
        <end position="572"/>
    </location>
</feature>
<keyword evidence="3" id="KW-1185">Reference proteome</keyword>
<feature type="compositionally biased region" description="Basic and acidic residues" evidence="1">
    <location>
        <begin position="353"/>
        <end position="372"/>
    </location>
</feature>
<reference evidence="2" key="1">
    <citation type="submission" date="2020-11" db="EMBL/GenBank/DDBJ databases">
        <authorList>
            <person name="Tran Van P."/>
        </authorList>
    </citation>
    <scope>NUCLEOTIDE SEQUENCE</scope>
</reference>
<feature type="region of interest" description="Disordered" evidence="1">
    <location>
        <begin position="88"/>
        <end position="138"/>
    </location>
</feature>
<feature type="compositionally biased region" description="Polar residues" evidence="1">
    <location>
        <begin position="232"/>
        <end position="245"/>
    </location>
</feature>
<evidence type="ECO:0000313" key="3">
    <source>
        <dbReference type="Proteomes" id="UP000678499"/>
    </source>
</evidence>
<feature type="compositionally biased region" description="Basic residues" evidence="1">
    <location>
        <begin position="92"/>
        <end position="101"/>
    </location>
</feature>
<feature type="compositionally biased region" description="Basic residues" evidence="1">
    <location>
        <begin position="447"/>
        <end position="456"/>
    </location>
</feature>
<feature type="compositionally biased region" description="Basic and acidic residues" evidence="1">
    <location>
        <begin position="540"/>
        <end position="555"/>
    </location>
</feature>
<feature type="compositionally biased region" description="Acidic residues" evidence="1">
    <location>
        <begin position="215"/>
        <end position="231"/>
    </location>
</feature>
<feature type="compositionally biased region" description="Polar residues" evidence="1">
    <location>
        <begin position="273"/>
        <end position="287"/>
    </location>
</feature>
<proteinExistence type="predicted"/>
<dbReference type="EMBL" id="OA883106">
    <property type="protein sequence ID" value="CAD7277948.1"/>
    <property type="molecule type" value="Genomic_DNA"/>
</dbReference>
<feature type="compositionally biased region" description="Polar residues" evidence="1">
    <location>
        <begin position="379"/>
        <end position="388"/>
    </location>
</feature>
<dbReference type="AlphaFoldDB" id="A0A7R9GEP9"/>
<evidence type="ECO:0000256" key="1">
    <source>
        <dbReference type="SAM" id="MobiDB-lite"/>
    </source>
</evidence>
<feature type="compositionally biased region" description="Acidic residues" evidence="1">
    <location>
        <begin position="389"/>
        <end position="398"/>
    </location>
</feature>
<evidence type="ECO:0000313" key="2">
    <source>
        <dbReference type="EMBL" id="CAD7277948.1"/>
    </source>
</evidence>
<accession>A0A7R9GEP9</accession>